<name>L8WGL1_THACA</name>
<evidence type="ECO:0000313" key="1">
    <source>
        <dbReference type="EMBL" id="ELU35847.1"/>
    </source>
</evidence>
<reference evidence="1 2" key="1">
    <citation type="journal article" date="2013" name="Nat. Commun.">
        <title>The evolution and pathogenic mechanisms of the rice sheath blight pathogen.</title>
        <authorList>
            <person name="Zheng A."/>
            <person name="Lin R."/>
            <person name="Xu L."/>
            <person name="Qin P."/>
            <person name="Tang C."/>
            <person name="Ai P."/>
            <person name="Zhang D."/>
            <person name="Liu Y."/>
            <person name="Sun Z."/>
            <person name="Feng H."/>
            <person name="Wang Y."/>
            <person name="Chen Y."/>
            <person name="Liang X."/>
            <person name="Fu R."/>
            <person name="Li Q."/>
            <person name="Zhang J."/>
            <person name="Yu X."/>
            <person name="Xie Z."/>
            <person name="Ding L."/>
            <person name="Guan P."/>
            <person name="Tang J."/>
            <person name="Liang Y."/>
            <person name="Wang S."/>
            <person name="Deng Q."/>
            <person name="Li S."/>
            <person name="Zhu J."/>
            <person name="Wang L."/>
            <person name="Liu H."/>
            <person name="Li P."/>
        </authorList>
    </citation>
    <scope>NUCLEOTIDE SEQUENCE [LARGE SCALE GENOMIC DNA]</scope>
    <source>
        <strain evidence="2">AG-1 IA</strain>
    </source>
</reference>
<dbReference type="Proteomes" id="UP000011668">
    <property type="component" value="Unassembled WGS sequence"/>
</dbReference>
<protein>
    <submittedName>
        <fullName evidence="1">Uncharacterized protein</fullName>
    </submittedName>
</protein>
<sequence length="24" mass="2623">MWGARGFQVGYRTRGLGGVAEPRT</sequence>
<comment type="caution">
    <text evidence="1">The sequence shown here is derived from an EMBL/GenBank/DDBJ whole genome shotgun (WGS) entry which is preliminary data.</text>
</comment>
<dbReference type="EMBL" id="AFRT01005109">
    <property type="protein sequence ID" value="ELU35847.1"/>
    <property type="molecule type" value="Genomic_DNA"/>
</dbReference>
<gene>
    <name evidence="1" type="ORF">AG1IA_10123</name>
</gene>
<organism evidence="1 2">
    <name type="scientific">Thanatephorus cucumeris (strain AG1-IA)</name>
    <name type="common">Rice sheath blight fungus</name>
    <name type="synonym">Rhizoctonia solani</name>
    <dbReference type="NCBI Taxonomy" id="983506"/>
    <lineage>
        <taxon>Eukaryota</taxon>
        <taxon>Fungi</taxon>
        <taxon>Dikarya</taxon>
        <taxon>Basidiomycota</taxon>
        <taxon>Agaricomycotina</taxon>
        <taxon>Agaricomycetes</taxon>
        <taxon>Cantharellales</taxon>
        <taxon>Ceratobasidiaceae</taxon>
        <taxon>Rhizoctonia</taxon>
        <taxon>Rhizoctonia solani AG-1</taxon>
    </lineage>
</organism>
<keyword evidence="2" id="KW-1185">Reference proteome</keyword>
<evidence type="ECO:0000313" key="2">
    <source>
        <dbReference type="Proteomes" id="UP000011668"/>
    </source>
</evidence>
<dbReference type="HOGENOM" id="CLU_3421423_0_0_1"/>
<dbReference type="AlphaFoldDB" id="L8WGL1"/>
<accession>L8WGL1</accession>
<proteinExistence type="predicted"/>